<sequence length="64" mass="7178">MTAKKDKQRNGIRPIAITEERALEIIGASLQNVSITNTESRSITAPMRETFKRFANSFIKVANL</sequence>
<protein>
    <submittedName>
        <fullName evidence="1">Uncharacterized protein</fullName>
    </submittedName>
</protein>
<comment type="caution">
    <text evidence="1">The sequence shown here is derived from an EMBL/GenBank/DDBJ whole genome shotgun (WGS) entry which is preliminary data.</text>
</comment>
<dbReference type="EMBL" id="PYMH01000013">
    <property type="protein sequence ID" value="PSU31725.1"/>
    <property type="molecule type" value="Genomic_DNA"/>
</dbReference>
<evidence type="ECO:0000313" key="2">
    <source>
        <dbReference type="Proteomes" id="UP000241222"/>
    </source>
</evidence>
<accession>A0A2T3ITN3</accession>
<proteinExistence type="predicted"/>
<organism evidence="1 2">
    <name type="scientific">Photobacterium lutimaris</name>
    <dbReference type="NCBI Taxonomy" id="388278"/>
    <lineage>
        <taxon>Bacteria</taxon>
        <taxon>Pseudomonadati</taxon>
        <taxon>Pseudomonadota</taxon>
        <taxon>Gammaproteobacteria</taxon>
        <taxon>Vibrionales</taxon>
        <taxon>Vibrionaceae</taxon>
        <taxon>Photobacterium</taxon>
    </lineage>
</organism>
<keyword evidence="2" id="KW-1185">Reference proteome</keyword>
<dbReference type="AlphaFoldDB" id="A0A2T3ITN3"/>
<reference evidence="1 2" key="1">
    <citation type="submission" date="2018-03" db="EMBL/GenBank/DDBJ databases">
        <title>Whole genome sequencing of Histamine producing bacteria.</title>
        <authorList>
            <person name="Butler K."/>
        </authorList>
    </citation>
    <scope>NUCLEOTIDE SEQUENCE [LARGE SCALE GENOMIC DNA]</scope>
    <source>
        <strain evidence="1 2">JCM 13586</strain>
    </source>
</reference>
<gene>
    <name evidence="1" type="ORF">C9I99_21300</name>
</gene>
<dbReference type="Proteomes" id="UP000241222">
    <property type="component" value="Unassembled WGS sequence"/>
</dbReference>
<dbReference type="RefSeq" id="WP_107350856.1">
    <property type="nucleotide sequence ID" value="NZ_PYMH01000013.1"/>
</dbReference>
<name>A0A2T3ITN3_9GAMM</name>
<evidence type="ECO:0000313" key="1">
    <source>
        <dbReference type="EMBL" id="PSU31725.1"/>
    </source>
</evidence>